<dbReference type="Pfam" id="PF03479">
    <property type="entry name" value="PCC"/>
    <property type="match status" value="1"/>
</dbReference>
<dbReference type="SUPFAM" id="SSF117856">
    <property type="entry name" value="AF0104/ALDC/Ptd012-like"/>
    <property type="match status" value="1"/>
</dbReference>
<reference evidence="9" key="1">
    <citation type="submission" date="2023-05" db="EMBL/GenBank/DDBJ databases">
        <title>Nepenthes gracilis genome sequencing.</title>
        <authorList>
            <person name="Fukushima K."/>
        </authorList>
    </citation>
    <scope>NUCLEOTIDE SEQUENCE</scope>
    <source>
        <strain evidence="9">SING2019-196</strain>
    </source>
</reference>
<evidence type="ECO:0000256" key="2">
    <source>
        <dbReference type="ARBA" id="ARBA00023015"/>
    </source>
</evidence>
<evidence type="ECO:0000256" key="6">
    <source>
        <dbReference type="RuleBase" id="RU367031"/>
    </source>
</evidence>
<evidence type="ECO:0000256" key="3">
    <source>
        <dbReference type="ARBA" id="ARBA00023125"/>
    </source>
</evidence>
<dbReference type="InterPro" id="IPR005175">
    <property type="entry name" value="PPC_dom"/>
</dbReference>
<accession>A0AAD3XW61</accession>
<evidence type="ECO:0000256" key="5">
    <source>
        <dbReference type="ARBA" id="ARBA00023242"/>
    </source>
</evidence>
<dbReference type="EMBL" id="BSYO01000021">
    <property type="protein sequence ID" value="GMH19708.1"/>
    <property type="molecule type" value="Genomic_DNA"/>
</dbReference>
<organism evidence="9 10">
    <name type="scientific">Nepenthes gracilis</name>
    <name type="common">Slender pitcher plant</name>
    <dbReference type="NCBI Taxonomy" id="150966"/>
    <lineage>
        <taxon>Eukaryota</taxon>
        <taxon>Viridiplantae</taxon>
        <taxon>Streptophyta</taxon>
        <taxon>Embryophyta</taxon>
        <taxon>Tracheophyta</taxon>
        <taxon>Spermatophyta</taxon>
        <taxon>Magnoliopsida</taxon>
        <taxon>eudicotyledons</taxon>
        <taxon>Gunneridae</taxon>
        <taxon>Pentapetalae</taxon>
        <taxon>Caryophyllales</taxon>
        <taxon>Nepenthaceae</taxon>
        <taxon>Nepenthes</taxon>
    </lineage>
</organism>
<evidence type="ECO:0000259" key="8">
    <source>
        <dbReference type="PROSITE" id="PS51742"/>
    </source>
</evidence>
<name>A0AAD3XW61_NEPGR</name>
<feature type="region of interest" description="Disordered" evidence="7">
    <location>
        <begin position="245"/>
        <end position="331"/>
    </location>
</feature>
<proteinExistence type="predicted"/>
<protein>
    <recommendedName>
        <fullName evidence="6">AT-hook motif nuclear-localized protein</fullName>
    </recommendedName>
</protein>
<dbReference type="FunFam" id="3.30.1330.80:FF:000003">
    <property type="entry name" value="AT-hook motif nuclear-localized protein 1-like"/>
    <property type="match status" value="1"/>
</dbReference>
<evidence type="ECO:0000313" key="10">
    <source>
        <dbReference type="Proteomes" id="UP001279734"/>
    </source>
</evidence>
<sequence>MEGREEINFGVTVKGDEAAENFRVSSRAENQDQQLSGHAMAITLPISMPAAAMDVKKKRGRPRKYGPDGSLTTALSPMPISASIPLTGDFSAWKHARVKPFQAIKKARRLEYDSLGDQLAYLVGSNFTPHVITVNAGEDVAMKVLSFSHQESRAICVLSASGSISNVTLRQPNSSGGTMTYEGRFEILSLTGSFMPTDNGIMKSRSGGLSVSLAGPDGRVFGGALAGLLVAASPVQVVLGSFLPGHQEQKPKKNKVDVASPTPLPISGEVVAGDGYIGNKDPKSAADFTSRPQFHHHNSNPGSLNPEPEKSSSSPEGDSNDDGPSNCEISG</sequence>
<keyword evidence="3 6" id="KW-0238">DNA-binding</keyword>
<evidence type="ECO:0000313" key="9">
    <source>
        <dbReference type="EMBL" id="GMH19708.1"/>
    </source>
</evidence>
<dbReference type="Gene3D" id="3.30.1330.80">
    <property type="entry name" value="Hypothetical protein, similar to alpha- acetolactate decarboxylase, domain 2"/>
    <property type="match status" value="1"/>
</dbReference>
<keyword evidence="2 6" id="KW-0805">Transcription regulation</keyword>
<dbReference type="CDD" id="cd11378">
    <property type="entry name" value="DUF296"/>
    <property type="match status" value="1"/>
</dbReference>
<keyword evidence="5 6" id="KW-0539">Nucleus</keyword>
<comment type="function">
    <text evidence="6">Transcription factor that specifically binds AT-rich DNA sequences related to the nuclear matrix attachment regions (MARs).</text>
</comment>
<dbReference type="GO" id="GO:0005634">
    <property type="term" value="C:nucleus"/>
    <property type="evidence" value="ECO:0007669"/>
    <property type="project" value="UniProtKB-SubCell"/>
</dbReference>
<dbReference type="Proteomes" id="UP001279734">
    <property type="component" value="Unassembled WGS sequence"/>
</dbReference>
<feature type="domain" description="PPC" evidence="8">
    <location>
        <begin position="124"/>
        <end position="264"/>
    </location>
</feature>
<keyword evidence="10" id="KW-1185">Reference proteome</keyword>
<comment type="subcellular location">
    <subcellularLocation>
        <location evidence="1 6">Nucleus</location>
    </subcellularLocation>
</comment>
<comment type="domain">
    <text evidence="6">The PPC domain mediates interactions between AHL proteins.</text>
</comment>
<feature type="compositionally biased region" description="Basic and acidic residues" evidence="7">
    <location>
        <begin position="247"/>
        <end position="256"/>
    </location>
</feature>
<dbReference type="PANTHER" id="PTHR31500">
    <property type="entry name" value="AT-HOOK MOTIF NUCLEAR-LOCALIZED PROTEIN 9"/>
    <property type="match status" value="1"/>
</dbReference>
<dbReference type="InterPro" id="IPR039605">
    <property type="entry name" value="AHL"/>
</dbReference>
<dbReference type="PROSITE" id="PS51742">
    <property type="entry name" value="PPC"/>
    <property type="match status" value="1"/>
</dbReference>
<keyword evidence="4 6" id="KW-0804">Transcription</keyword>
<gene>
    <name evidence="9" type="ORF">Nepgr_021549</name>
</gene>
<dbReference type="AlphaFoldDB" id="A0AAD3XW61"/>
<dbReference type="PANTHER" id="PTHR31500:SF18">
    <property type="entry name" value="AT-HOOK MOTIF NUCLEAR-LOCALIZED PROTEIN 3"/>
    <property type="match status" value="1"/>
</dbReference>
<evidence type="ECO:0000256" key="4">
    <source>
        <dbReference type="ARBA" id="ARBA00023163"/>
    </source>
</evidence>
<dbReference type="GO" id="GO:0003680">
    <property type="term" value="F:minor groove of adenine-thymine-rich DNA binding"/>
    <property type="evidence" value="ECO:0007669"/>
    <property type="project" value="UniProtKB-UniRule"/>
</dbReference>
<evidence type="ECO:0000256" key="7">
    <source>
        <dbReference type="SAM" id="MobiDB-lite"/>
    </source>
</evidence>
<feature type="compositionally biased region" description="Low complexity" evidence="7">
    <location>
        <begin position="311"/>
        <end position="325"/>
    </location>
</feature>
<evidence type="ECO:0000256" key="1">
    <source>
        <dbReference type="ARBA" id="ARBA00004123"/>
    </source>
</evidence>
<comment type="caution">
    <text evidence="9">The sequence shown here is derived from an EMBL/GenBank/DDBJ whole genome shotgun (WGS) entry which is preliminary data.</text>
</comment>